<dbReference type="STRING" id="288004.AL038_04170"/>
<evidence type="ECO:0000313" key="3">
    <source>
        <dbReference type="Proteomes" id="UP000234271"/>
    </source>
</evidence>
<accession>A0A2N9YAQ1</accession>
<protein>
    <submittedName>
        <fullName evidence="2">Transcriptional regulator</fullName>
    </submittedName>
</protein>
<proteinExistence type="predicted"/>
<reference evidence="3" key="1">
    <citation type="submission" date="2016-12" db="EMBL/GenBank/DDBJ databases">
        <title>Complete Genome Sequence of Beggiatoa leptomitiformis D-401.</title>
        <authorList>
            <person name="Fomenkov A."/>
            <person name="Vincze T."/>
            <person name="Grabovich M."/>
            <person name="Anton B.P."/>
            <person name="Dubinina G."/>
            <person name="Orlova M."/>
            <person name="Belousova E."/>
            <person name="Roberts R.J."/>
        </authorList>
    </citation>
    <scope>NUCLEOTIDE SEQUENCE [LARGE SCALE GENOMIC DNA]</scope>
    <source>
        <strain evidence="3">D-401</strain>
    </source>
</reference>
<evidence type="ECO:0000259" key="1">
    <source>
        <dbReference type="Pfam" id="PF18546"/>
    </source>
</evidence>
<dbReference type="InterPro" id="IPR041359">
    <property type="entry name" value="MetOD1"/>
</dbReference>
<name>A0A2N9YAQ1_9GAMM</name>
<dbReference type="Pfam" id="PF18546">
    <property type="entry name" value="MetOD1"/>
    <property type="match status" value="1"/>
</dbReference>
<feature type="domain" description="Metanogen output" evidence="1">
    <location>
        <begin position="23"/>
        <end position="154"/>
    </location>
</feature>
<dbReference type="Proteomes" id="UP000234271">
    <property type="component" value="Chromosome"/>
</dbReference>
<organism evidence="2 3">
    <name type="scientific">Beggiatoa leptomitoformis</name>
    <dbReference type="NCBI Taxonomy" id="288004"/>
    <lineage>
        <taxon>Bacteria</taxon>
        <taxon>Pseudomonadati</taxon>
        <taxon>Pseudomonadota</taxon>
        <taxon>Gammaproteobacteria</taxon>
        <taxon>Thiotrichales</taxon>
        <taxon>Thiotrichaceae</taxon>
        <taxon>Beggiatoa</taxon>
    </lineage>
</organism>
<dbReference type="EMBL" id="CP018889">
    <property type="protein sequence ID" value="AUI67557.1"/>
    <property type="molecule type" value="Genomic_DNA"/>
</dbReference>
<evidence type="ECO:0000313" key="2">
    <source>
        <dbReference type="EMBL" id="AUI67557.1"/>
    </source>
</evidence>
<dbReference type="OrthoDB" id="260231at2"/>
<dbReference type="KEGG" id="blep:AL038_04170"/>
<dbReference type="RefSeq" id="WP_062149457.1">
    <property type="nucleotide sequence ID" value="NZ_CP012373.2"/>
</dbReference>
<dbReference type="AlphaFoldDB" id="A0A2N9YAQ1"/>
<keyword evidence="3" id="KW-1185">Reference proteome</keyword>
<sequence length="172" mass="19251">MHTNNAAQLDISLARDVFLRSLIRELSGVLEEVVGIEQANGFISVVGQNIGEVINQEYRTAFNVSQLSHEQVAQVLVDLKRRIQGDFYIISQDAEKIIFGNHRCPFEDKVIGRNSLCMMTSNVFGTITAENLGYAKIELVETIARGHDGCRVVVYLKPESATKVEGNEYFRT</sequence>
<gene>
    <name evidence="2" type="ORF">BLE401_01840</name>
</gene>